<dbReference type="Proteomes" id="UP001239445">
    <property type="component" value="Unassembled WGS sequence"/>
</dbReference>
<dbReference type="AlphaFoldDB" id="A0AAJ0FG36"/>
<accession>A0AAJ0FG36</accession>
<evidence type="ECO:0000313" key="3">
    <source>
        <dbReference type="Proteomes" id="UP001239445"/>
    </source>
</evidence>
<sequence length="537" mass="60289">MGDLLQEDDDVRAWYLADAGKHDVAEEAYREAVEYLKREFKHKTKTIAWIENRQSLEEIRDEAEQVEANYAAASAPKKTVLHFMRKISAWIMLYGQVLDTLAQHHPEYVSLAWGAAKFLLMGVLNHEKLTTGITQALKDVASVLPRMELHAKLYPTERMKDSMARLYAHILLFLRQAVKWFSRNSATRAISAIISPFEIKYKGLIDGIRNCAEAINGEADAATKAEIRGIHVEVRQNTEGIMRLDEAIARNHEAHEVRLNEVNAKLDSIRVEIKEIWQTSSAIQGTVQDTRSRVIDLQLNEVLNNLKPKNVPEEVLQRQQALVRRASPWVDDNPATVDLIRRLGIWISSPDSPLLILQANARAKLHAKELAIELISVIEPARVAVAWHLTEGSEEGAGDRVLLIRSFIFQIMRNSAELIGSEGLDAAKFQSNHSDDEWLELFCTLVARLPKCFLLVEMSEQGAPDILGMLEAVASRCVSTAKILVLGNGELTGSPENGHITTVITVQKPAPPPVHLRRPRTRQNPRALAWAGVKKQF</sequence>
<proteinExistence type="predicted"/>
<comment type="caution">
    <text evidence="2">The sequence shown here is derived from an EMBL/GenBank/DDBJ whole genome shotgun (WGS) entry which is preliminary data.</text>
</comment>
<dbReference type="Pfam" id="PF24809">
    <property type="entry name" value="DUF7708"/>
    <property type="match status" value="1"/>
</dbReference>
<dbReference type="EMBL" id="MU839828">
    <property type="protein sequence ID" value="KAK1759720.1"/>
    <property type="molecule type" value="Genomic_DNA"/>
</dbReference>
<protein>
    <recommendedName>
        <fullName evidence="1">DUF7708 domain-containing protein</fullName>
    </recommendedName>
</protein>
<evidence type="ECO:0000259" key="1">
    <source>
        <dbReference type="Pfam" id="PF24809"/>
    </source>
</evidence>
<gene>
    <name evidence="2" type="ORF">QBC47DRAFT_114843</name>
</gene>
<feature type="domain" description="DUF7708" evidence="1">
    <location>
        <begin position="83"/>
        <end position="227"/>
    </location>
</feature>
<reference evidence="2" key="1">
    <citation type="submission" date="2023-06" db="EMBL/GenBank/DDBJ databases">
        <title>Genome-scale phylogeny and comparative genomics of the fungal order Sordariales.</title>
        <authorList>
            <consortium name="Lawrence Berkeley National Laboratory"/>
            <person name="Hensen N."/>
            <person name="Bonometti L."/>
            <person name="Westerberg I."/>
            <person name="Brannstrom I.O."/>
            <person name="Guillou S."/>
            <person name="Cros-Aarteil S."/>
            <person name="Calhoun S."/>
            <person name="Haridas S."/>
            <person name="Kuo A."/>
            <person name="Mondo S."/>
            <person name="Pangilinan J."/>
            <person name="Riley R."/>
            <person name="Labutti K."/>
            <person name="Andreopoulos B."/>
            <person name="Lipzen A."/>
            <person name="Chen C."/>
            <person name="Yanf M."/>
            <person name="Daum C."/>
            <person name="Ng V."/>
            <person name="Clum A."/>
            <person name="Steindorff A."/>
            <person name="Ohm R."/>
            <person name="Martin F."/>
            <person name="Silar P."/>
            <person name="Natvig D."/>
            <person name="Lalanne C."/>
            <person name="Gautier V."/>
            <person name="Ament-Velasquez S.L."/>
            <person name="Kruys A."/>
            <person name="Hutchinson M.I."/>
            <person name="Powell A.J."/>
            <person name="Barry K."/>
            <person name="Miller A.N."/>
            <person name="Grigoriev I.V."/>
            <person name="Debuchy R."/>
            <person name="Gladieux P."/>
            <person name="Thoren M.H."/>
            <person name="Johannesson H."/>
        </authorList>
    </citation>
    <scope>NUCLEOTIDE SEQUENCE</scope>
    <source>
        <strain evidence="2">PSN4</strain>
    </source>
</reference>
<organism evidence="2 3">
    <name type="scientific">Echria macrotheca</name>
    <dbReference type="NCBI Taxonomy" id="438768"/>
    <lineage>
        <taxon>Eukaryota</taxon>
        <taxon>Fungi</taxon>
        <taxon>Dikarya</taxon>
        <taxon>Ascomycota</taxon>
        <taxon>Pezizomycotina</taxon>
        <taxon>Sordariomycetes</taxon>
        <taxon>Sordariomycetidae</taxon>
        <taxon>Sordariales</taxon>
        <taxon>Schizotheciaceae</taxon>
        <taxon>Echria</taxon>
    </lineage>
</organism>
<keyword evidence="3" id="KW-1185">Reference proteome</keyword>
<evidence type="ECO:0000313" key="2">
    <source>
        <dbReference type="EMBL" id="KAK1759720.1"/>
    </source>
</evidence>
<dbReference type="InterPro" id="IPR056125">
    <property type="entry name" value="DUF7708"/>
</dbReference>
<name>A0AAJ0FG36_9PEZI</name>